<dbReference type="PROSITE" id="PS50112">
    <property type="entry name" value="PAS"/>
    <property type="match status" value="2"/>
</dbReference>
<dbReference type="NCBIfam" id="TIGR00229">
    <property type="entry name" value="sensory_box"/>
    <property type="match status" value="2"/>
</dbReference>
<dbReference type="Pfam" id="PF00990">
    <property type="entry name" value="GGDEF"/>
    <property type="match status" value="1"/>
</dbReference>
<dbReference type="PROSITE" id="PS50887">
    <property type="entry name" value="GGDEF"/>
    <property type="match status" value="1"/>
</dbReference>
<dbReference type="SUPFAM" id="SSF55073">
    <property type="entry name" value="Nucleotide cyclase"/>
    <property type="match status" value="1"/>
</dbReference>
<dbReference type="AlphaFoldDB" id="E6PSJ4"/>
<dbReference type="CDD" id="cd00130">
    <property type="entry name" value="PAS"/>
    <property type="match status" value="2"/>
</dbReference>
<dbReference type="Pfam" id="PF13426">
    <property type="entry name" value="PAS_9"/>
    <property type="match status" value="1"/>
</dbReference>
<accession>E6PSJ4</accession>
<organism evidence="3">
    <name type="scientific">mine drainage metagenome</name>
    <dbReference type="NCBI Taxonomy" id="410659"/>
    <lineage>
        <taxon>unclassified sequences</taxon>
        <taxon>metagenomes</taxon>
        <taxon>ecological metagenomes</taxon>
    </lineage>
</organism>
<dbReference type="SUPFAM" id="SSF55785">
    <property type="entry name" value="PYP-like sensor domain (PAS domain)"/>
    <property type="match status" value="2"/>
</dbReference>
<evidence type="ECO:0008006" key="4">
    <source>
        <dbReference type="Google" id="ProtNLM"/>
    </source>
</evidence>
<dbReference type="InterPro" id="IPR035965">
    <property type="entry name" value="PAS-like_dom_sf"/>
</dbReference>
<dbReference type="InterPro" id="IPR052155">
    <property type="entry name" value="Biofilm_reg_signaling"/>
</dbReference>
<dbReference type="PANTHER" id="PTHR44757">
    <property type="entry name" value="DIGUANYLATE CYCLASE DGCP"/>
    <property type="match status" value="1"/>
</dbReference>
<dbReference type="InterPro" id="IPR000014">
    <property type="entry name" value="PAS"/>
</dbReference>
<dbReference type="Pfam" id="PF08448">
    <property type="entry name" value="PAS_4"/>
    <property type="match status" value="1"/>
</dbReference>
<dbReference type="NCBIfam" id="TIGR00254">
    <property type="entry name" value="GGDEF"/>
    <property type="match status" value="1"/>
</dbReference>
<dbReference type="InterPro" id="IPR029787">
    <property type="entry name" value="Nucleotide_cyclase"/>
</dbReference>
<dbReference type="Gene3D" id="3.30.450.20">
    <property type="entry name" value="PAS domain"/>
    <property type="match status" value="2"/>
</dbReference>
<name>E6PSJ4_9ZZZZ</name>
<comment type="caution">
    <text evidence="3">The sequence shown here is derived from an EMBL/GenBank/DDBJ whole genome shotgun (WGS) entry which is preliminary data.</text>
</comment>
<dbReference type="CDD" id="cd01949">
    <property type="entry name" value="GGDEF"/>
    <property type="match status" value="1"/>
</dbReference>
<feature type="domain" description="GGDEF" evidence="2">
    <location>
        <begin position="271"/>
        <end position="403"/>
    </location>
</feature>
<evidence type="ECO:0000259" key="2">
    <source>
        <dbReference type="PROSITE" id="PS50887"/>
    </source>
</evidence>
<reference evidence="3" key="1">
    <citation type="submission" date="2009-10" db="EMBL/GenBank/DDBJ databases">
        <title>Diversity of trophic interactions inside an arsenic-rich microbial ecosystem.</title>
        <authorList>
            <person name="Bertin P.N."/>
            <person name="Heinrich-Salmeron A."/>
            <person name="Pelletier E."/>
            <person name="Goulhen-Chollet F."/>
            <person name="Arsene-Ploetze F."/>
            <person name="Gallien S."/>
            <person name="Calteau A."/>
            <person name="Vallenet D."/>
            <person name="Casiot C."/>
            <person name="Chane-Woon-Ming B."/>
            <person name="Giloteaux L."/>
            <person name="Barakat M."/>
            <person name="Bonnefoy V."/>
            <person name="Bruneel O."/>
            <person name="Chandler M."/>
            <person name="Cleiss J."/>
            <person name="Duran R."/>
            <person name="Elbaz-Poulichet F."/>
            <person name="Fonknechten N."/>
            <person name="Lauga B."/>
            <person name="Mornico D."/>
            <person name="Ortet P."/>
            <person name="Schaeffer C."/>
            <person name="Siguier P."/>
            <person name="Alexander Thil Smith A."/>
            <person name="Van Dorsselaer A."/>
            <person name="Weissenbach J."/>
            <person name="Medigue C."/>
            <person name="Le Paslier D."/>
        </authorList>
    </citation>
    <scope>NUCLEOTIDE SEQUENCE</scope>
</reference>
<dbReference type="PANTHER" id="PTHR44757:SF2">
    <property type="entry name" value="BIOFILM ARCHITECTURE MAINTENANCE PROTEIN MBAA"/>
    <property type="match status" value="1"/>
</dbReference>
<dbReference type="Gene3D" id="3.30.70.270">
    <property type="match status" value="1"/>
</dbReference>
<dbReference type="SMART" id="SM00091">
    <property type="entry name" value="PAS"/>
    <property type="match status" value="2"/>
</dbReference>
<dbReference type="EMBL" id="CABM01000048">
    <property type="protein sequence ID" value="CBH97901.1"/>
    <property type="molecule type" value="Genomic_DNA"/>
</dbReference>
<feature type="domain" description="PAS" evidence="1">
    <location>
        <begin position="23"/>
        <end position="65"/>
    </location>
</feature>
<evidence type="ECO:0000313" key="3">
    <source>
        <dbReference type="EMBL" id="CBH97901.1"/>
    </source>
</evidence>
<feature type="domain" description="PAS" evidence="1">
    <location>
        <begin position="120"/>
        <end position="189"/>
    </location>
</feature>
<sequence length="405" mass="44876">MAQHGSTLLACFSTETHACMDANAAFASLFGMHEDALVGRHLSRVFAPECVAQIEPFMHDALEDRQEQLFELSLRDAVGSVRDFDVSLLPYAPGGAVLELCMVMHEVTRFRAMARMAHEAAARLHRFMDASTEGIVFQRDGVIVDMNPALARLMGYVGQDIIGRRAIDFVSPDYRDIVIGRFRSKVENSPYEVTLLHREGYDIPVELVSSNVEFDGEMLRMTLVRDIRARRAAERRMRELAERDGLTGLYNRRMFLEQLPARIAGLTEREQTAALLFIDLDRFKQVNDRHGHAQGDRLLQTVGRELLAFLTPGDIAGRMGGDEFAVLLTGVQPEAAGHRAQALLARLQAAFDATGLTEMAYASIGVALFPNHGQTADTLRRQADQAMYLAKAQGGNAVRLYAPAG</sequence>
<dbReference type="InterPro" id="IPR043128">
    <property type="entry name" value="Rev_trsase/Diguanyl_cyclase"/>
</dbReference>
<evidence type="ECO:0000259" key="1">
    <source>
        <dbReference type="PROSITE" id="PS50112"/>
    </source>
</evidence>
<dbReference type="SMART" id="SM00267">
    <property type="entry name" value="GGDEF"/>
    <property type="match status" value="1"/>
</dbReference>
<dbReference type="InterPro" id="IPR000160">
    <property type="entry name" value="GGDEF_dom"/>
</dbReference>
<gene>
    <name evidence="3" type="ORF">CARN2_3377</name>
</gene>
<dbReference type="FunFam" id="3.30.70.270:FF:000001">
    <property type="entry name" value="Diguanylate cyclase domain protein"/>
    <property type="match status" value="1"/>
</dbReference>
<dbReference type="InterPro" id="IPR013656">
    <property type="entry name" value="PAS_4"/>
</dbReference>
<protein>
    <recommendedName>
        <fullName evidence="4">Diguanylate cyclase</fullName>
    </recommendedName>
</protein>
<proteinExistence type="predicted"/>